<name>A0A1Y2FGC6_9BASI</name>
<feature type="compositionally biased region" description="Low complexity" evidence="5">
    <location>
        <begin position="123"/>
        <end position="158"/>
    </location>
</feature>
<dbReference type="InterPro" id="IPR008271">
    <property type="entry name" value="Ser/Thr_kinase_AS"/>
</dbReference>
<feature type="compositionally biased region" description="Acidic residues" evidence="5">
    <location>
        <begin position="229"/>
        <end position="243"/>
    </location>
</feature>
<gene>
    <name evidence="7" type="ORF">BCR35DRAFT_303632</name>
</gene>
<dbReference type="PROSITE" id="PS50011">
    <property type="entry name" value="PROTEIN_KINASE_DOM"/>
    <property type="match status" value="1"/>
</dbReference>
<feature type="compositionally biased region" description="Acidic residues" evidence="5">
    <location>
        <begin position="502"/>
        <end position="520"/>
    </location>
</feature>
<feature type="compositionally biased region" description="Basic and acidic residues" evidence="5">
    <location>
        <begin position="217"/>
        <end position="228"/>
    </location>
</feature>
<dbReference type="AlphaFoldDB" id="A0A1Y2FGC6"/>
<accession>A0A1Y2FGC6</accession>
<reference evidence="7 8" key="1">
    <citation type="submission" date="2016-07" db="EMBL/GenBank/DDBJ databases">
        <title>Pervasive Adenine N6-methylation of Active Genes in Fungi.</title>
        <authorList>
            <consortium name="DOE Joint Genome Institute"/>
            <person name="Mondo S.J."/>
            <person name="Dannebaum R.O."/>
            <person name="Kuo R.C."/>
            <person name="Labutti K."/>
            <person name="Haridas S."/>
            <person name="Kuo A."/>
            <person name="Salamov A."/>
            <person name="Ahrendt S.R."/>
            <person name="Lipzen A."/>
            <person name="Sullivan W."/>
            <person name="Andreopoulos W.B."/>
            <person name="Clum A."/>
            <person name="Lindquist E."/>
            <person name="Daum C."/>
            <person name="Ramamoorthy G.K."/>
            <person name="Gryganskyi A."/>
            <person name="Culley D."/>
            <person name="Magnuson J.K."/>
            <person name="James T.Y."/>
            <person name="O'Malley M.A."/>
            <person name="Stajich J.E."/>
            <person name="Spatafora J.W."/>
            <person name="Visel A."/>
            <person name="Grigoriev I.V."/>
        </authorList>
    </citation>
    <scope>NUCLEOTIDE SEQUENCE [LARGE SCALE GENOMIC DNA]</scope>
    <source>
        <strain evidence="7 8">62-1032</strain>
    </source>
</reference>
<dbReference type="SMART" id="SM00220">
    <property type="entry name" value="S_TKc"/>
    <property type="match status" value="1"/>
</dbReference>
<dbReference type="OrthoDB" id="248495at2759"/>
<evidence type="ECO:0000256" key="2">
    <source>
        <dbReference type="ARBA" id="ARBA00022454"/>
    </source>
</evidence>
<feature type="compositionally biased region" description="Basic and acidic residues" evidence="5">
    <location>
        <begin position="578"/>
        <end position="592"/>
    </location>
</feature>
<feature type="compositionally biased region" description="Acidic residues" evidence="5">
    <location>
        <begin position="405"/>
        <end position="430"/>
    </location>
</feature>
<feature type="compositionally biased region" description="Low complexity" evidence="5">
    <location>
        <begin position="284"/>
        <end position="305"/>
    </location>
</feature>
<keyword evidence="8" id="KW-1185">Reference proteome</keyword>
<sequence>MMRKRSEREGDVAASWNEWEWNEAWREETARTGKTTYLFDPATSWPLLHHPTTGEPLFGFVPRPEPPAAEVEASPAPAAPSPARLASPSPAEADDLFEQSPTRPSASQQSHSLLSPSPPPAQQPQRSLLDQSPTPATRSPPTASQDSVVPLVSLSPSPLRQPSAAQHQAEEGGATPPRSPSDSPALSPLNPRRPPSPTINTRLAANLLDDLWAKTLDFGKDERGARDSDDSDDDRDSDDEEEDRAAWADIPHSQLNQASQFTQSTSAGASQEDPPFVPFSQTASQLDDSLFQPSQSQFSQLSDVQEQSEESEEMGRRVGGAGSTGPIRMDAGDEDENDENGGIIARPAPMQLFRDNAPATTPATPGFRPTRAPFGVKALGGVAATPAPAPAFAILRDENVIPPTQEEDEEHEDSFEDFEAPLEGGDDEQENGGGAYEQRVLGDGFAFGRREKGIPSRYAPFIDAMTPVKEATMEYTGAYTTSSLSASTRSRRESAFPTTAPVEEEDEDEDNDSEDDEDDGDRAFVEYQAEEESDRSSFRTRNGSSSESEPDTEDDEPLVSQQPPHPPHQSLAEVSLEDSSHDWRDSTRKVGQFDEVAGDSSIEPSVNGQDRSFEVSLNGSLPEGYTITGNQSGMTTGMVLADTTGGHTSDLDKGASPSSTAEAINPFTDAVLKSLLADVSPPILQHPSVSDFTSSIADNLSSLQKTSKRRQSKGGKDRTGVIEDAWELDLGGEVFSVREKLGEGAFGAVFRVAAPQDPDVSFDPDAEEDESSLAVKIERPANVWEFHVLDQLHSRLPPRNRRAVVHANRLYTFQDESYLFLDFCDQGSLLDAVNKANESGIAPPTGGASTGLEEVVALFFMIELLRIVEGFHEAGFIHGDLKIDNCLVRLEEVEGGARNWATTYDPSGAGGWASKGVKVIDFGRTIDTTLFPAGQQFVCDFETDEFDCIEMREKRSWTYEPDYFGLASIASNLLFGRYIETKPITNDETGATKFTINQNFKRYHQAELWTKLFDALLNPKSVRSDASLPITSELREIREEMEGWLAKNCDKNGKSLKSLIKKMEIYSMAR</sequence>
<evidence type="ECO:0000256" key="4">
    <source>
        <dbReference type="ARBA" id="ARBA00023328"/>
    </source>
</evidence>
<dbReference type="GO" id="GO:0051754">
    <property type="term" value="P:meiotic sister chromatid cohesion, centromeric"/>
    <property type="evidence" value="ECO:0007669"/>
    <property type="project" value="TreeGrafter"/>
</dbReference>
<dbReference type="Gene3D" id="1.10.510.10">
    <property type="entry name" value="Transferase(Phosphotransferase) domain 1"/>
    <property type="match status" value="1"/>
</dbReference>
<feature type="region of interest" description="Disordered" evidence="5">
    <location>
        <begin position="402"/>
        <end position="439"/>
    </location>
</feature>
<dbReference type="InterPro" id="IPR015661">
    <property type="entry name" value="Bub1/Mad3"/>
</dbReference>
<dbReference type="GO" id="GO:0007094">
    <property type="term" value="P:mitotic spindle assembly checkpoint signaling"/>
    <property type="evidence" value="ECO:0007669"/>
    <property type="project" value="InterPro"/>
</dbReference>
<feature type="compositionally biased region" description="Polar residues" evidence="5">
    <location>
        <begin position="253"/>
        <end position="269"/>
    </location>
</feature>
<proteinExistence type="predicted"/>
<dbReference type="GO" id="GO:0005634">
    <property type="term" value="C:nucleus"/>
    <property type="evidence" value="ECO:0007669"/>
    <property type="project" value="TreeGrafter"/>
</dbReference>
<evidence type="ECO:0000256" key="3">
    <source>
        <dbReference type="ARBA" id="ARBA00022838"/>
    </source>
</evidence>
<dbReference type="GO" id="GO:0032991">
    <property type="term" value="C:protein-containing complex"/>
    <property type="evidence" value="ECO:0007669"/>
    <property type="project" value="UniProtKB-ARBA"/>
</dbReference>
<dbReference type="CDD" id="cd13981">
    <property type="entry name" value="STKc_Bub1_BubR1"/>
    <property type="match status" value="1"/>
</dbReference>
<evidence type="ECO:0000256" key="5">
    <source>
        <dbReference type="SAM" id="MobiDB-lite"/>
    </source>
</evidence>
<feature type="region of interest" description="Disordered" evidence="5">
    <location>
        <begin position="217"/>
        <end position="370"/>
    </location>
</feature>
<protein>
    <recommendedName>
        <fullName evidence="6">Protein kinase domain-containing protein</fullName>
    </recommendedName>
</protein>
<dbReference type="GO" id="GO:0000776">
    <property type="term" value="C:kinetochore"/>
    <property type="evidence" value="ECO:0007669"/>
    <property type="project" value="UniProtKB-KW"/>
</dbReference>
<feature type="region of interest" description="Disordered" evidence="5">
    <location>
        <begin position="479"/>
        <end position="660"/>
    </location>
</feature>
<feature type="region of interest" description="Disordered" evidence="5">
    <location>
        <begin position="47"/>
        <end position="202"/>
    </location>
</feature>
<dbReference type="EMBL" id="MCGR01000020">
    <property type="protein sequence ID" value="ORY82972.1"/>
    <property type="molecule type" value="Genomic_DNA"/>
</dbReference>
<evidence type="ECO:0000313" key="8">
    <source>
        <dbReference type="Proteomes" id="UP000193467"/>
    </source>
</evidence>
<feature type="compositionally biased region" description="Low complexity" evidence="5">
    <location>
        <begin position="479"/>
        <end position="488"/>
    </location>
</feature>
<dbReference type="STRING" id="106004.A0A1Y2FGC6"/>
<keyword evidence="4" id="KW-0137">Centromere</keyword>
<evidence type="ECO:0000313" key="7">
    <source>
        <dbReference type="EMBL" id="ORY82972.1"/>
    </source>
</evidence>
<dbReference type="GO" id="GO:0005524">
    <property type="term" value="F:ATP binding"/>
    <property type="evidence" value="ECO:0007669"/>
    <property type="project" value="InterPro"/>
</dbReference>
<organism evidence="7 8">
    <name type="scientific">Leucosporidium creatinivorum</name>
    <dbReference type="NCBI Taxonomy" id="106004"/>
    <lineage>
        <taxon>Eukaryota</taxon>
        <taxon>Fungi</taxon>
        <taxon>Dikarya</taxon>
        <taxon>Basidiomycota</taxon>
        <taxon>Pucciniomycotina</taxon>
        <taxon>Microbotryomycetes</taxon>
        <taxon>Leucosporidiales</taxon>
        <taxon>Leucosporidium</taxon>
    </lineage>
</organism>
<dbReference type="PANTHER" id="PTHR14030:SF4">
    <property type="entry name" value="BUB1 KINASE, ISOFORM A-RELATED"/>
    <property type="match status" value="1"/>
</dbReference>
<dbReference type="InterPro" id="IPR000719">
    <property type="entry name" value="Prot_kinase_dom"/>
</dbReference>
<evidence type="ECO:0000256" key="1">
    <source>
        <dbReference type="ARBA" id="ARBA00004629"/>
    </source>
</evidence>
<comment type="subcellular location">
    <subcellularLocation>
        <location evidence="1">Chromosome</location>
        <location evidence="1">Centromere</location>
        <location evidence="1">Kinetochore</location>
    </subcellularLocation>
</comment>
<dbReference type="PROSITE" id="PS00108">
    <property type="entry name" value="PROTEIN_KINASE_ST"/>
    <property type="match status" value="1"/>
</dbReference>
<feature type="compositionally biased region" description="Polar residues" evidence="5">
    <location>
        <begin position="602"/>
        <end position="619"/>
    </location>
</feature>
<dbReference type="Proteomes" id="UP000193467">
    <property type="component" value="Unassembled WGS sequence"/>
</dbReference>
<keyword evidence="3" id="KW-0995">Kinetochore</keyword>
<feature type="domain" description="Protein kinase" evidence="6">
    <location>
        <begin position="735"/>
        <end position="1070"/>
    </location>
</feature>
<dbReference type="SUPFAM" id="SSF56112">
    <property type="entry name" value="Protein kinase-like (PK-like)"/>
    <property type="match status" value="1"/>
</dbReference>
<dbReference type="GO" id="GO:0004672">
    <property type="term" value="F:protein kinase activity"/>
    <property type="evidence" value="ECO:0007669"/>
    <property type="project" value="InterPro"/>
</dbReference>
<comment type="caution">
    <text evidence="7">The sequence shown here is derived from an EMBL/GenBank/DDBJ whole genome shotgun (WGS) entry which is preliminary data.</text>
</comment>
<dbReference type="InParanoid" id="A0A1Y2FGC6"/>
<dbReference type="PANTHER" id="PTHR14030">
    <property type="entry name" value="MITOTIC CHECKPOINT SERINE/THREONINE-PROTEIN KINASE BUB1"/>
    <property type="match status" value="1"/>
</dbReference>
<feature type="compositionally biased region" description="Acidic residues" evidence="5">
    <location>
        <begin position="548"/>
        <end position="557"/>
    </location>
</feature>
<evidence type="ECO:0000259" key="6">
    <source>
        <dbReference type="PROSITE" id="PS50011"/>
    </source>
</evidence>
<feature type="compositionally biased region" description="Low complexity" evidence="5">
    <location>
        <begin position="104"/>
        <end position="115"/>
    </location>
</feature>
<dbReference type="Pfam" id="PF00069">
    <property type="entry name" value="Pkinase"/>
    <property type="match status" value="1"/>
</dbReference>
<feature type="compositionally biased region" description="Low complexity" evidence="5">
    <location>
        <begin position="68"/>
        <end position="91"/>
    </location>
</feature>
<keyword evidence="2" id="KW-0158">Chromosome</keyword>
<dbReference type="InterPro" id="IPR011009">
    <property type="entry name" value="Kinase-like_dom_sf"/>
</dbReference>